<dbReference type="GO" id="GO:0006508">
    <property type="term" value="P:proteolysis"/>
    <property type="evidence" value="ECO:0007669"/>
    <property type="project" value="UniProtKB-KW"/>
</dbReference>
<dbReference type="InterPro" id="IPR011249">
    <property type="entry name" value="Metalloenz_LuxS/M16"/>
</dbReference>
<proteinExistence type="inferred from homology"/>
<evidence type="ECO:0000256" key="8">
    <source>
        <dbReference type="RuleBase" id="RU004447"/>
    </source>
</evidence>
<dbReference type="InterPro" id="IPR007863">
    <property type="entry name" value="Peptidase_M16_C"/>
</dbReference>
<dbReference type="InterPro" id="IPR001431">
    <property type="entry name" value="Pept_M16_Zn_BS"/>
</dbReference>
<keyword evidence="6" id="KW-0862">Zinc</keyword>
<dbReference type="Gene3D" id="3.30.830.10">
    <property type="entry name" value="Metalloenzyme, LuxS/M16 peptidase-like"/>
    <property type="match status" value="4"/>
</dbReference>
<feature type="chain" id="PRO_5027071671" evidence="9">
    <location>
        <begin position="22"/>
        <end position="947"/>
    </location>
</feature>
<evidence type="ECO:0000256" key="3">
    <source>
        <dbReference type="ARBA" id="ARBA00022670"/>
    </source>
</evidence>
<evidence type="ECO:0000256" key="4">
    <source>
        <dbReference type="ARBA" id="ARBA00022723"/>
    </source>
</evidence>
<dbReference type="Pfam" id="PF05193">
    <property type="entry name" value="Peptidase_M16_C"/>
    <property type="match status" value="2"/>
</dbReference>
<keyword evidence="13" id="KW-1185">Reference proteome</keyword>
<dbReference type="SUPFAM" id="SSF63411">
    <property type="entry name" value="LuxS/MPP-like metallohydrolase"/>
    <property type="match status" value="4"/>
</dbReference>
<dbReference type="RefSeq" id="WP_163605166.1">
    <property type="nucleotide sequence ID" value="NZ_JAABOO010000001.1"/>
</dbReference>
<sequence length="947" mass="106718">MKNNKWLSLLLSALVFGSMYGQVTKTPDKQFNGSIGTEKLPVDPNVKIGKLSNGLTYYIRNNGKPEDKVELRLAVNVGSILEDDDQRGLAHFMEHMNFNGTKNFKKNELVDYLQSIGVEFGADLNAYTSFDQTVYILPIPSDDPEKLEKGFQILEDWASGALLTEKDIDEERGVVLEEYRLSLGADTRMLQKYLPIIANNSKYAERLPIGTKESLENFSYESLRRFYKDWYRPDLMAVVAVGDLDVETLEKKIKDHFGGIKASKNPRKRESFTIPNHEETYIAIESDKEAPFTRVQVQYTDKGKKGKTETVQDFRANLVENLFTQMINNRLSELRNKPNPPFVFGFSFHGGTLARDKEAYQSSATTSETGQLAGLRALLEENERVKRYGFQESEFKRAKKNYLASLERAYKDRDKQESNRIVGSYINNYLNGSPITGIEWTYNFAQAELPNIKLEEVNALIKDFLHDDNRTVILTGPEKDGLKKVTKDEVSALLKEVQTADIKPYEDGNTRTQLMTSLPSKGNITSRETNDKLGITTLTLSNGAKVVYKKTDFKNDQILFEAYSLGGTSLYSDQVLKEAALANGGLAEAGVDGLSVNDLRKVLSGKIVNVRPFITSLTEGFRGSSTPKDLESLFQLVHLYFTKLNKDKDAYTSYVSKQKGFLANLKSNPQFYFSIERGKFLNEGNPRFLGFPTDEAYDKANYDLAYEKYKERFANAGDFNFYFVGNIDEAKIAELAETYLASLPSNGTKENFKVYDFRPKSGSHEFTVKKGKDPKSQVSIAYSGETTYDRKEARLLSALGKILTIKLVEKLREEESGVYGVGARGSIGKLPYSSFNFTISFPCGPENVEKLTAAALAEVQKIVDNGPEEADVTKVKESLLLERKEQMKQNRFWLATLKNADYLGNNLNDLSKFESNVEALNAKDIQAVAKKYLTKGYIKSVLFPETE</sequence>
<dbReference type="InterPro" id="IPR011765">
    <property type="entry name" value="Pept_M16_N"/>
</dbReference>
<evidence type="ECO:0000256" key="5">
    <source>
        <dbReference type="ARBA" id="ARBA00022801"/>
    </source>
</evidence>
<dbReference type="PANTHER" id="PTHR43690">
    <property type="entry name" value="NARDILYSIN"/>
    <property type="match status" value="1"/>
</dbReference>
<evidence type="ECO:0000256" key="9">
    <source>
        <dbReference type="SAM" id="SignalP"/>
    </source>
</evidence>
<evidence type="ECO:0000256" key="2">
    <source>
        <dbReference type="ARBA" id="ARBA00007261"/>
    </source>
</evidence>
<dbReference type="GO" id="GO:0046872">
    <property type="term" value="F:metal ion binding"/>
    <property type="evidence" value="ECO:0007669"/>
    <property type="project" value="UniProtKB-KW"/>
</dbReference>
<gene>
    <name evidence="12" type="ORF">GWK08_01640</name>
</gene>
<evidence type="ECO:0000256" key="1">
    <source>
        <dbReference type="ARBA" id="ARBA00001947"/>
    </source>
</evidence>
<reference evidence="12 13" key="1">
    <citation type="submission" date="2020-01" db="EMBL/GenBank/DDBJ databases">
        <title>Leptobacterium flavescens.</title>
        <authorList>
            <person name="Wang G."/>
        </authorList>
    </citation>
    <scope>NUCLEOTIDE SEQUENCE [LARGE SCALE GENOMIC DNA]</scope>
    <source>
        <strain evidence="12 13">KCTC 22160</strain>
    </source>
</reference>
<dbReference type="EMBL" id="JAABOO010000001">
    <property type="protein sequence ID" value="NER12131.1"/>
    <property type="molecule type" value="Genomic_DNA"/>
</dbReference>
<evidence type="ECO:0000259" key="11">
    <source>
        <dbReference type="Pfam" id="PF05193"/>
    </source>
</evidence>
<evidence type="ECO:0000313" key="12">
    <source>
        <dbReference type="EMBL" id="NER12131.1"/>
    </source>
</evidence>
<feature type="domain" description="Peptidase M16 C-terminal" evidence="11">
    <location>
        <begin position="217"/>
        <end position="401"/>
    </location>
</feature>
<evidence type="ECO:0000259" key="10">
    <source>
        <dbReference type="Pfam" id="PF00675"/>
    </source>
</evidence>
<dbReference type="PANTHER" id="PTHR43690:SF34">
    <property type="entry name" value="ZINC PROTEASE PQQL-LIKE"/>
    <property type="match status" value="1"/>
</dbReference>
<dbReference type="GO" id="GO:0004222">
    <property type="term" value="F:metalloendopeptidase activity"/>
    <property type="evidence" value="ECO:0007669"/>
    <property type="project" value="InterPro"/>
</dbReference>
<name>A0A6P0UFS5_9FLAO</name>
<dbReference type="AlphaFoldDB" id="A0A6P0UFS5"/>
<evidence type="ECO:0000256" key="6">
    <source>
        <dbReference type="ARBA" id="ARBA00022833"/>
    </source>
</evidence>
<dbReference type="InterPro" id="IPR050626">
    <property type="entry name" value="Peptidase_M16"/>
</dbReference>
<keyword evidence="4" id="KW-0479">Metal-binding</keyword>
<keyword evidence="9" id="KW-0732">Signal</keyword>
<feature type="domain" description="Peptidase M16 C-terminal" evidence="11">
    <location>
        <begin position="708"/>
        <end position="879"/>
    </location>
</feature>
<accession>A0A6P0UFS5</accession>
<evidence type="ECO:0000313" key="13">
    <source>
        <dbReference type="Proteomes" id="UP000468581"/>
    </source>
</evidence>
<organism evidence="12 13">
    <name type="scientific">Leptobacterium flavescens</name>
    <dbReference type="NCBI Taxonomy" id="472055"/>
    <lineage>
        <taxon>Bacteria</taxon>
        <taxon>Pseudomonadati</taxon>
        <taxon>Bacteroidota</taxon>
        <taxon>Flavobacteriia</taxon>
        <taxon>Flavobacteriales</taxon>
        <taxon>Flavobacteriaceae</taxon>
        <taxon>Leptobacterium</taxon>
    </lineage>
</organism>
<dbReference type="Pfam" id="PF00675">
    <property type="entry name" value="Peptidase_M16"/>
    <property type="match status" value="1"/>
</dbReference>
<evidence type="ECO:0000256" key="7">
    <source>
        <dbReference type="ARBA" id="ARBA00023049"/>
    </source>
</evidence>
<keyword evidence="5" id="KW-0378">Hydrolase</keyword>
<keyword evidence="7" id="KW-0482">Metalloprotease</keyword>
<comment type="cofactor">
    <cofactor evidence="1">
        <name>Zn(2+)</name>
        <dbReference type="ChEBI" id="CHEBI:29105"/>
    </cofactor>
</comment>
<dbReference type="PROSITE" id="PS00143">
    <property type="entry name" value="INSULINASE"/>
    <property type="match status" value="1"/>
</dbReference>
<feature type="signal peptide" evidence="9">
    <location>
        <begin position="1"/>
        <end position="21"/>
    </location>
</feature>
<dbReference type="Proteomes" id="UP000468581">
    <property type="component" value="Unassembled WGS sequence"/>
</dbReference>
<protein>
    <submittedName>
        <fullName evidence="12">Insulinase family protein</fullName>
    </submittedName>
</protein>
<feature type="domain" description="Peptidase M16 N-terminal" evidence="10">
    <location>
        <begin position="63"/>
        <end position="194"/>
    </location>
</feature>
<keyword evidence="3" id="KW-0645">Protease</keyword>
<comment type="similarity">
    <text evidence="2 8">Belongs to the peptidase M16 family.</text>
</comment>
<comment type="caution">
    <text evidence="12">The sequence shown here is derived from an EMBL/GenBank/DDBJ whole genome shotgun (WGS) entry which is preliminary data.</text>
</comment>